<gene>
    <name evidence="1" type="ORF">PYCCODRAFT_1435241</name>
</gene>
<dbReference type="Proteomes" id="UP000193067">
    <property type="component" value="Unassembled WGS sequence"/>
</dbReference>
<evidence type="ECO:0000313" key="2">
    <source>
        <dbReference type="Proteomes" id="UP000193067"/>
    </source>
</evidence>
<evidence type="ECO:0000313" key="1">
    <source>
        <dbReference type="EMBL" id="OSD02584.1"/>
    </source>
</evidence>
<organism evidence="1 2">
    <name type="scientific">Trametes coccinea (strain BRFM310)</name>
    <name type="common">Pycnoporus coccineus</name>
    <dbReference type="NCBI Taxonomy" id="1353009"/>
    <lineage>
        <taxon>Eukaryota</taxon>
        <taxon>Fungi</taxon>
        <taxon>Dikarya</taxon>
        <taxon>Basidiomycota</taxon>
        <taxon>Agaricomycotina</taxon>
        <taxon>Agaricomycetes</taxon>
        <taxon>Polyporales</taxon>
        <taxon>Polyporaceae</taxon>
        <taxon>Trametes</taxon>
    </lineage>
</organism>
<dbReference type="InterPro" id="IPR011051">
    <property type="entry name" value="RmlC_Cupin_sf"/>
</dbReference>
<proteinExistence type="predicted"/>
<dbReference type="InterPro" id="IPR014710">
    <property type="entry name" value="RmlC-like_jellyroll"/>
</dbReference>
<sequence length="198" mass="21425">MTTSSSPSKPPYLVRTAELPASALDLRRHPMDSANLRYSLSLGDTTGLTRTGVHFCRLPPGETSTTLHHHTHDDEWYYILDAGERAVLVLYEPPAEPGAGAKEAPREEGIKSGDFIGFKAGAKHARAHALRAGSKEVVYLVGGSREPLDMSVYPLMEKRLVVDRSGGGIQTWAVDDKNVETVHMKPPAVSPGQEGDNA</sequence>
<dbReference type="SUPFAM" id="SSF51182">
    <property type="entry name" value="RmlC-like cupins"/>
    <property type="match status" value="1"/>
</dbReference>
<dbReference type="EMBL" id="KZ084104">
    <property type="protein sequence ID" value="OSD02584.1"/>
    <property type="molecule type" value="Genomic_DNA"/>
</dbReference>
<dbReference type="OrthoDB" id="10263073at2759"/>
<dbReference type="Gene3D" id="2.60.120.10">
    <property type="entry name" value="Jelly Rolls"/>
    <property type="match status" value="1"/>
</dbReference>
<keyword evidence="2" id="KW-1185">Reference proteome</keyword>
<protein>
    <recommendedName>
        <fullName evidence="3">Cupin 2 conserved barrel domain-containing protein</fullName>
    </recommendedName>
</protein>
<accession>A0A1Y2IPN6</accession>
<name>A0A1Y2IPN6_TRAC3</name>
<evidence type="ECO:0008006" key="3">
    <source>
        <dbReference type="Google" id="ProtNLM"/>
    </source>
</evidence>
<dbReference type="AlphaFoldDB" id="A0A1Y2IPN6"/>
<reference evidence="1 2" key="1">
    <citation type="journal article" date="2015" name="Biotechnol. Biofuels">
        <title>Enhanced degradation of softwood versus hardwood by the white-rot fungus Pycnoporus coccineus.</title>
        <authorList>
            <person name="Couturier M."/>
            <person name="Navarro D."/>
            <person name="Chevret D."/>
            <person name="Henrissat B."/>
            <person name="Piumi F."/>
            <person name="Ruiz-Duenas F.J."/>
            <person name="Martinez A.T."/>
            <person name="Grigoriev I.V."/>
            <person name="Riley R."/>
            <person name="Lipzen A."/>
            <person name="Berrin J.G."/>
            <person name="Master E.R."/>
            <person name="Rosso M.N."/>
        </authorList>
    </citation>
    <scope>NUCLEOTIDE SEQUENCE [LARGE SCALE GENOMIC DNA]</scope>
    <source>
        <strain evidence="1 2">BRFM310</strain>
    </source>
</reference>